<dbReference type="InterPro" id="IPR015867">
    <property type="entry name" value="N-reg_PII/ATP_PRibTrfase_C"/>
</dbReference>
<dbReference type="PANTHER" id="PTHR23419:SF8">
    <property type="entry name" value="FI09726P"/>
    <property type="match status" value="1"/>
</dbReference>
<accession>A0ABY5LND1</accession>
<evidence type="ECO:0000256" key="1">
    <source>
        <dbReference type="ARBA" id="ARBA00010169"/>
    </source>
</evidence>
<organism evidence="2 3">
    <name type="scientific">Vibrio japonicus</name>
    <dbReference type="NCBI Taxonomy" id="1824638"/>
    <lineage>
        <taxon>Bacteria</taxon>
        <taxon>Pseudomonadati</taxon>
        <taxon>Pseudomonadota</taxon>
        <taxon>Gammaproteobacteria</taxon>
        <taxon>Vibrionales</taxon>
        <taxon>Vibrionaceae</taxon>
        <taxon>Vibrio</taxon>
    </lineage>
</organism>
<protein>
    <submittedName>
        <fullName evidence="2">Divalent-cation tolerance protein CutA</fullName>
    </submittedName>
</protein>
<comment type="similarity">
    <text evidence="1">Belongs to the CutA family.</text>
</comment>
<gene>
    <name evidence="2" type="ORF">NP165_13625</name>
</gene>
<keyword evidence="3" id="KW-1185">Reference proteome</keyword>
<sequence>MTGQYCITLTTTNDEANTKKIIDSVLSKKLAACIQTMPIQSHYLWKGEVCCDNETLLIMKSTRACYAELEAVIVENHDYETPQVVQVPFAEGFNPYLTWLEENTLR</sequence>
<dbReference type="RefSeq" id="WP_257086275.1">
    <property type="nucleotide sequence ID" value="NZ_CP102097.1"/>
</dbReference>
<dbReference type="InterPro" id="IPR011322">
    <property type="entry name" value="N-reg_PII-like_a/b"/>
</dbReference>
<proteinExistence type="inferred from homology"/>
<evidence type="ECO:0000313" key="3">
    <source>
        <dbReference type="Proteomes" id="UP001058602"/>
    </source>
</evidence>
<dbReference type="Proteomes" id="UP001058602">
    <property type="component" value="Chromosome 2"/>
</dbReference>
<dbReference type="Gene3D" id="3.30.70.120">
    <property type="match status" value="1"/>
</dbReference>
<dbReference type="InterPro" id="IPR004323">
    <property type="entry name" value="Ion_tolerance_CutA"/>
</dbReference>
<dbReference type="SUPFAM" id="SSF54913">
    <property type="entry name" value="GlnB-like"/>
    <property type="match status" value="1"/>
</dbReference>
<reference evidence="2" key="1">
    <citation type="submission" date="2022-07" db="EMBL/GenBank/DDBJ databases">
        <title>Complete genome of Vibrio japonicus strain JCM 31412T and phylogenomic assessment of the Nereis clade of the genus Vibrio.</title>
        <authorList>
            <person name="Shlafstein M.D."/>
            <person name="Emsley S.A."/>
            <person name="Ushijima B."/>
            <person name="Videau P."/>
            <person name="Saw J.H."/>
        </authorList>
    </citation>
    <scope>NUCLEOTIDE SEQUENCE</scope>
    <source>
        <strain evidence="2">JCM 31412</strain>
    </source>
</reference>
<evidence type="ECO:0000313" key="2">
    <source>
        <dbReference type="EMBL" id="UUM32607.1"/>
    </source>
</evidence>
<dbReference type="EMBL" id="CP102097">
    <property type="protein sequence ID" value="UUM32607.1"/>
    <property type="molecule type" value="Genomic_DNA"/>
</dbReference>
<dbReference type="Pfam" id="PF03091">
    <property type="entry name" value="CutA1"/>
    <property type="match status" value="1"/>
</dbReference>
<name>A0ABY5LND1_9VIBR</name>
<dbReference type="PANTHER" id="PTHR23419">
    <property type="entry name" value="DIVALENT CATION TOLERANCE CUTA-RELATED"/>
    <property type="match status" value="1"/>
</dbReference>